<gene>
    <name evidence="1" type="ORF">MFLAVUS_003614</name>
</gene>
<name>A0ABP9YTL8_9FUNG</name>
<sequence length="92" mass="10211">MIAYAILNTVSATFFTVSTYSKATQKVSEFVSYFLGNATAYTANAIVSFCCLDWMTERIDDIELGNPRPANIGSDNDSQITLTENWIQRAGR</sequence>
<keyword evidence="2" id="KW-1185">Reference proteome</keyword>
<dbReference type="EMBL" id="BAABUK010000006">
    <property type="protein sequence ID" value="GAA5810195.1"/>
    <property type="molecule type" value="Genomic_DNA"/>
</dbReference>
<organism evidence="1 2">
    <name type="scientific">Mucor flavus</name>
    <dbReference type="NCBI Taxonomy" id="439312"/>
    <lineage>
        <taxon>Eukaryota</taxon>
        <taxon>Fungi</taxon>
        <taxon>Fungi incertae sedis</taxon>
        <taxon>Mucoromycota</taxon>
        <taxon>Mucoromycotina</taxon>
        <taxon>Mucoromycetes</taxon>
        <taxon>Mucorales</taxon>
        <taxon>Mucorineae</taxon>
        <taxon>Mucoraceae</taxon>
        <taxon>Mucor</taxon>
    </lineage>
</organism>
<proteinExistence type="predicted"/>
<accession>A0ABP9YTL8</accession>
<dbReference type="Proteomes" id="UP001473302">
    <property type="component" value="Unassembled WGS sequence"/>
</dbReference>
<reference evidence="1 2" key="1">
    <citation type="submission" date="2024-04" db="EMBL/GenBank/DDBJ databases">
        <title>genome sequences of Mucor flavus KT1a and Helicostylum pulchrum KT1b strains isolated from the surface of a dry-aged beef.</title>
        <authorList>
            <person name="Toyotome T."/>
            <person name="Hosono M."/>
            <person name="Torimaru M."/>
            <person name="Fukuda K."/>
            <person name="Mikami N."/>
        </authorList>
    </citation>
    <scope>NUCLEOTIDE SEQUENCE [LARGE SCALE GENOMIC DNA]</scope>
    <source>
        <strain evidence="1 2">KT1a</strain>
    </source>
</reference>
<evidence type="ECO:0000313" key="2">
    <source>
        <dbReference type="Proteomes" id="UP001473302"/>
    </source>
</evidence>
<protein>
    <submittedName>
        <fullName evidence="1">Uncharacterized protein</fullName>
    </submittedName>
</protein>
<evidence type="ECO:0000313" key="1">
    <source>
        <dbReference type="EMBL" id="GAA5810195.1"/>
    </source>
</evidence>
<comment type="caution">
    <text evidence="1">The sequence shown here is derived from an EMBL/GenBank/DDBJ whole genome shotgun (WGS) entry which is preliminary data.</text>
</comment>